<accession>A0A445MZM5</accession>
<dbReference type="GO" id="GO:0005829">
    <property type="term" value="C:cytosol"/>
    <property type="evidence" value="ECO:0007669"/>
    <property type="project" value="TreeGrafter"/>
</dbReference>
<evidence type="ECO:0000259" key="4">
    <source>
        <dbReference type="Pfam" id="PF02576"/>
    </source>
</evidence>
<dbReference type="Pfam" id="PF02576">
    <property type="entry name" value="RimP_N"/>
    <property type="match status" value="1"/>
</dbReference>
<dbReference type="GO" id="GO:0006412">
    <property type="term" value="P:translation"/>
    <property type="evidence" value="ECO:0007669"/>
    <property type="project" value="TreeGrafter"/>
</dbReference>
<dbReference type="InterPro" id="IPR036847">
    <property type="entry name" value="RimP_C_sf"/>
</dbReference>
<dbReference type="HAMAP" id="MF_01077">
    <property type="entry name" value="RimP"/>
    <property type="match status" value="1"/>
</dbReference>
<dbReference type="Gene3D" id="3.30.300.70">
    <property type="entry name" value="RimP-like superfamily, N-terminal"/>
    <property type="match status" value="1"/>
</dbReference>
<evidence type="ECO:0000313" key="6">
    <source>
        <dbReference type="EMBL" id="SPD74927.1"/>
    </source>
</evidence>
<evidence type="ECO:0000256" key="2">
    <source>
        <dbReference type="ARBA" id="ARBA00022517"/>
    </source>
</evidence>
<name>A0A445MZM5_9BACT</name>
<comment type="subcellular location">
    <subcellularLocation>
        <location evidence="3">Cytoplasm</location>
    </subcellularLocation>
</comment>
<dbReference type="EMBL" id="OJIN01000180">
    <property type="protein sequence ID" value="SPD74927.1"/>
    <property type="molecule type" value="Genomic_DNA"/>
</dbReference>
<dbReference type="CDD" id="cd01734">
    <property type="entry name" value="YlxS_C"/>
    <property type="match status" value="1"/>
</dbReference>
<feature type="domain" description="Ribosome maturation factor RimP C-terminal" evidence="5">
    <location>
        <begin position="109"/>
        <end position="174"/>
    </location>
</feature>
<keyword evidence="1 3" id="KW-0963">Cytoplasm</keyword>
<dbReference type="GO" id="GO:0000028">
    <property type="term" value="P:ribosomal small subunit assembly"/>
    <property type="evidence" value="ECO:0007669"/>
    <property type="project" value="TreeGrafter"/>
</dbReference>
<dbReference type="Pfam" id="PF17384">
    <property type="entry name" value="DUF150_C"/>
    <property type="match status" value="1"/>
</dbReference>
<dbReference type="SUPFAM" id="SSF74942">
    <property type="entry name" value="YhbC-like, C-terminal domain"/>
    <property type="match status" value="1"/>
</dbReference>
<organism evidence="6">
    <name type="scientific">uncultured Desulfobacterium sp</name>
    <dbReference type="NCBI Taxonomy" id="201089"/>
    <lineage>
        <taxon>Bacteria</taxon>
        <taxon>Pseudomonadati</taxon>
        <taxon>Thermodesulfobacteriota</taxon>
        <taxon>Desulfobacteria</taxon>
        <taxon>Desulfobacterales</taxon>
        <taxon>Desulfobacteriaceae</taxon>
        <taxon>Desulfobacterium</taxon>
        <taxon>environmental samples</taxon>
    </lineage>
</organism>
<proteinExistence type="inferred from homology"/>
<comment type="function">
    <text evidence="3">Required for maturation of 30S ribosomal subunits.</text>
</comment>
<dbReference type="InterPro" id="IPR003728">
    <property type="entry name" value="Ribosome_maturation_RimP"/>
</dbReference>
<comment type="similarity">
    <text evidence="3">Belongs to the RimP family.</text>
</comment>
<dbReference type="PANTHER" id="PTHR33867">
    <property type="entry name" value="RIBOSOME MATURATION FACTOR RIMP"/>
    <property type="match status" value="1"/>
</dbReference>
<dbReference type="SUPFAM" id="SSF75420">
    <property type="entry name" value="YhbC-like, N-terminal domain"/>
    <property type="match status" value="1"/>
</dbReference>
<gene>
    <name evidence="3 6" type="primary">rimP</name>
    <name evidence="6" type="ORF">PITCH_A390024</name>
</gene>
<evidence type="ECO:0000256" key="3">
    <source>
        <dbReference type="HAMAP-Rule" id="MF_01077"/>
    </source>
</evidence>
<keyword evidence="2 3" id="KW-0690">Ribosome biogenesis</keyword>
<feature type="domain" description="Ribosome maturation factor RimP N-terminal" evidence="4">
    <location>
        <begin position="35"/>
        <end position="105"/>
    </location>
</feature>
<sequence>MQLRSGRECPLFLCMGLTAMSDSADLGIRKLTEFIAPVLDEMGFELIDVEYVSEHGRWVLRIYADKEGGITLDDCAHVSREVGVLIDVKDIIKNEYVLEVSSPGLNRPLKKEKDFLWAVGKKIKVRTTAVVNGHRRFTGYLKKFEENVLHIKIDNDVFMLPFKDIEKANVVYEFNG</sequence>
<dbReference type="InterPro" id="IPR035956">
    <property type="entry name" value="RimP_N_sf"/>
</dbReference>
<dbReference type="InterPro" id="IPR028998">
    <property type="entry name" value="RimP_C"/>
</dbReference>
<dbReference type="Gene3D" id="2.30.30.180">
    <property type="entry name" value="Ribosome maturation factor RimP, C-terminal domain"/>
    <property type="match status" value="1"/>
</dbReference>
<dbReference type="FunFam" id="3.30.300.70:FF:000001">
    <property type="entry name" value="Ribosome maturation factor RimP"/>
    <property type="match status" value="1"/>
</dbReference>
<evidence type="ECO:0000256" key="1">
    <source>
        <dbReference type="ARBA" id="ARBA00022490"/>
    </source>
</evidence>
<dbReference type="AlphaFoldDB" id="A0A445MZM5"/>
<reference evidence="6" key="1">
    <citation type="submission" date="2018-01" db="EMBL/GenBank/DDBJ databases">
        <authorList>
            <person name="Regsiter A."/>
            <person name="William W."/>
        </authorList>
    </citation>
    <scope>NUCLEOTIDE SEQUENCE</scope>
    <source>
        <strain evidence="6">TRIP AH-1</strain>
    </source>
</reference>
<protein>
    <recommendedName>
        <fullName evidence="3">Ribosome maturation factor RimP</fullName>
    </recommendedName>
</protein>
<dbReference type="InterPro" id="IPR028989">
    <property type="entry name" value="RimP_N"/>
</dbReference>
<dbReference type="PANTHER" id="PTHR33867:SF1">
    <property type="entry name" value="RIBOSOME MATURATION FACTOR RIMP"/>
    <property type="match status" value="1"/>
</dbReference>
<evidence type="ECO:0000259" key="5">
    <source>
        <dbReference type="Pfam" id="PF17384"/>
    </source>
</evidence>